<sequence length="335" mass="35428">MSPGRPLLRRWATSTAALLLFGMIPFIASAPASAAPTGSVGRTATIDHIEKITDRWLRVFVDSPAMGSVVEVQLLLPRDTAKPRPTVYLLDGRSADNTGSHWTTLGNAVQFFDDKDVNAVLTVGGTASYYTDWQKTDPTLGHYKWETFLTKELPPLIDGRFDGNGSNAIVGLSMGAEAAMMLAVRAPQVYRAVASFSGCYTAADDFGQAQIRAVIASFGGDADNMFGAQDDPDWAAHDVVLHAAALRGKAIYVSAGSGLPGRHEIPANPDLLPSALIGGPLEAITNACTHQLAGALGSLGIPATFDFQQTGTHSWPYWTDDLVSSWPTIGGALGA</sequence>
<feature type="signal peptide" evidence="1">
    <location>
        <begin position="1"/>
        <end position="34"/>
    </location>
</feature>
<dbReference type="RefSeq" id="WP_149428362.1">
    <property type="nucleotide sequence ID" value="NZ_VLNY01000001.1"/>
</dbReference>
<dbReference type="InterPro" id="IPR000801">
    <property type="entry name" value="Esterase-like"/>
</dbReference>
<evidence type="ECO:0000313" key="2">
    <source>
        <dbReference type="EMBL" id="KAA0024587.1"/>
    </source>
</evidence>
<organism evidence="2 3">
    <name type="scientific">Antrihabitans cavernicola</name>
    <dbReference type="NCBI Taxonomy" id="2495913"/>
    <lineage>
        <taxon>Bacteria</taxon>
        <taxon>Bacillati</taxon>
        <taxon>Actinomycetota</taxon>
        <taxon>Actinomycetes</taxon>
        <taxon>Mycobacteriales</taxon>
        <taxon>Nocardiaceae</taxon>
        <taxon>Antrihabitans</taxon>
    </lineage>
</organism>
<accession>A0A5A7SIN5</accession>
<dbReference type="PANTHER" id="PTHR48098:SF1">
    <property type="entry name" value="DIACYLGLYCEROL ACYLTRANSFERASE_MYCOLYLTRANSFERASE AG85A"/>
    <property type="match status" value="1"/>
</dbReference>
<protein>
    <submittedName>
        <fullName evidence="2">Esterase family protein</fullName>
    </submittedName>
</protein>
<dbReference type="Pfam" id="PF00756">
    <property type="entry name" value="Esterase"/>
    <property type="match status" value="1"/>
</dbReference>
<gene>
    <name evidence="2" type="ORF">FOY51_01130</name>
</gene>
<dbReference type="SUPFAM" id="SSF53474">
    <property type="entry name" value="alpha/beta-Hydrolases"/>
    <property type="match status" value="1"/>
</dbReference>
<dbReference type="GO" id="GO:0016747">
    <property type="term" value="F:acyltransferase activity, transferring groups other than amino-acyl groups"/>
    <property type="evidence" value="ECO:0007669"/>
    <property type="project" value="TreeGrafter"/>
</dbReference>
<proteinExistence type="predicted"/>
<dbReference type="InterPro" id="IPR029058">
    <property type="entry name" value="AB_hydrolase_fold"/>
</dbReference>
<feature type="chain" id="PRO_5022793337" evidence="1">
    <location>
        <begin position="35"/>
        <end position="335"/>
    </location>
</feature>
<dbReference type="AlphaFoldDB" id="A0A5A7SIN5"/>
<dbReference type="Gene3D" id="3.40.50.1820">
    <property type="entry name" value="alpha/beta hydrolase"/>
    <property type="match status" value="1"/>
</dbReference>
<evidence type="ECO:0000313" key="3">
    <source>
        <dbReference type="Proteomes" id="UP000322244"/>
    </source>
</evidence>
<keyword evidence="3" id="KW-1185">Reference proteome</keyword>
<dbReference type="InterPro" id="IPR050583">
    <property type="entry name" value="Mycobacterial_A85_antigen"/>
</dbReference>
<name>A0A5A7SIN5_9NOCA</name>
<dbReference type="PANTHER" id="PTHR48098">
    <property type="entry name" value="ENTEROCHELIN ESTERASE-RELATED"/>
    <property type="match status" value="1"/>
</dbReference>
<dbReference type="OrthoDB" id="4510758at2"/>
<keyword evidence="1" id="KW-0732">Signal</keyword>
<comment type="caution">
    <text evidence="2">The sequence shown here is derived from an EMBL/GenBank/DDBJ whole genome shotgun (WGS) entry which is preliminary data.</text>
</comment>
<dbReference type="Proteomes" id="UP000322244">
    <property type="component" value="Unassembled WGS sequence"/>
</dbReference>
<evidence type="ECO:0000256" key="1">
    <source>
        <dbReference type="SAM" id="SignalP"/>
    </source>
</evidence>
<dbReference type="EMBL" id="VLNY01000001">
    <property type="protein sequence ID" value="KAA0024587.1"/>
    <property type="molecule type" value="Genomic_DNA"/>
</dbReference>
<reference evidence="2 3" key="1">
    <citation type="submission" date="2019-07" db="EMBL/GenBank/DDBJ databases">
        <title>Rhodococcus cavernicolus sp. nov., isolated from a cave.</title>
        <authorList>
            <person name="Lee S.D."/>
        </authorList>
    </citation>
    <scope>NUCLEOTIDE SEQUENCE [LARGE SCALE GENOMIC DNA]</scope>
    <source>
        <strain evidence="2 3">C1-24</strain>
    </source>
</reference>